<reference evidence="6 7" key="1">
    <citation type="submission" date="2019-02" db="EMBL/GenBank/DDBJ databases">
        <title>Pedobacter kyonggii whole genome sequence analysis.</title>
        <authorList>
            <person name="Dahal R.H."/>
        </authorList>
    </citation>
    <scope>NUCLEOTIDE SEQUENCE [LARGE SCALE GENOMIC DNA]</scope>
    <source>
        <strain evidence="6 7">K-4-11-1</strain>
    </source>
</reference>
<dbReference type="PANTHER" id="PTHR24220">
    <property type="entry name" value="IMPORT ATP-BINDING PROTEIN"/>
    <property type="match status" value="1"/>
</dbReference>
<evidence type="ECO:0000256" key="3">
    <source>
        <dbReference type="ARBA" id="ARBA00022840"/>
    </source>
</evidence>
<dbReference type="InterPro" id="IPR015854">
    <property type="entry name" value="ABC_transpr_LolD-like"/>
</dbReference>
<evidence type="ECO:0000259" key="5">
    <source>
        <dbReference type="PROSITE" id="PS50893"/>
    </source>
</evidence>
<accession>A0A4Q9HA31</accession>
<dbReference type="FunFam" id="3.40.50.300:FF:000032">
    <property type="entry name" value="Export ABC transporter ATP-binding protein"/>
    <property type="match status" value="1"/>
</dbReference>
<keyword evidence="2" id="KW-0547">Nucleotide-binding</keyword>
<dbReference type="GO" id="GO:0005524">
    <property type="term" value="F:ATP binding"/>
    <property type="evidence" value="ECO:0007669"/>
    <property type="project" value="UniProtKB-KW"/>
</dbReference>
<dbReference type="CDD" id="cd03255">
    <property type="entry name" value="ABC_MJ0796_LolCDE_FtsE"/>
    <property type="match status" value="1"/>
</dbReference>
<dbReference type="Proteomes" id="UP000291819">
    <property type="component" value="Unassembled WGS sequence"/>
</dbReference>
<evidence type="ECO:0000313" key="6">
    <source>
        <dbReference type="EMBL" id="TBO40844.1"/>
    </source>
</evidence>
<dbReference type="Pfam" id="PF00005">
    <property type="entry name" value="ABC_tran"/>
    <property type="match status" value="1"/>
</dbReference>
<dbReference type="OrthoDB" id="9782239at2"/>
<dbReference type="InterPro" id="IPR027417">
    <property type="entry name" value="P-loop_NTPase"/>
</dbReference>
<comment type="similarity">
    <text evidence="4">Belongs to the ABC transporter superfamily. Macrolide exporter (TC 3.A.1.122) family.</text>
</comment>
<dbReference type="InterPro" id="IPR003439">
    <property type="entry name" value="ABC_transporter-like_ATP-bd"/>
</dbReference>
<dbReference type="InterPro" id="IPR017911">
    <property type="entry name" value="MacB-like_ATP-bd"/>
</dbReference>
<dbReference type="GO" id="GO:0022857">
    <property type="term" value="F:transmembrane transporter activity"/>
    <property type="evidence" value="ECO:0007669"/>
    <property type="project" value="TreeGrafter"/>
</dbReference>
<evidence type="ECO:0000256" key="1">
    <source>
        <dbReference type="ARBA" id="ARBA00022448"/>
    </source>
</evidence>
<dbReference type="EMBL" id="SIXF01000018">
    <property type="protein sequence ID" value="TBO40844.1"/>
    <property type="molecule type" value="Genomic_DNA"/>
</dbReference>
<dbReference type="AlphaFoldDB" id="A0A4Q9HA31"/>
<sequence>MEKPLITIKEIGRKYVIGSEVIHALKSVSLDINKGEFVALMGPSGSGKSTLMNILGCLDTPTSGTYVLNGTNVSHMTDDALAEVRNQEIGFVFQTFNLLPRSTSLDNVALPLIYAGTSKKDRDARAAKALENVGLGNRMDHKPNELSGGQRQRVAVARALINNPSIILADEPTGNLDTKTSIEIMGLLEEIHSKGNTIILVTHEEDIAQHAHRIVRMRDGLIENDYLNTDIKNVSPRLQALKDTGSDWEKIN</sequence>
<dbReference type="PROSITE" id="PS50893">
    <property type="entry name" value="ABC_TRANSPORTER_2"/>
    <property type="match status" value="1"/>
</dbReference>
<dbReference type="SUPFAM" id="SSF52540">
    <property type="entry name" value="P-loop containing nucleoside triphosphate hydrolases"/>
    <property type="match status" value="1"/>
</dbReference>
<dbReference type="GO" id="GO:0016887">
    <property type="term" value="F:ATP hydrolysis activity"/>
    <property type="evidence" value="ECO:0007669"/>
    <property type="project" value="InterPro"/>
</dbReference>
<comment type="caution">
    <text evidence="6">The sequence shown here is derived from an EMBL/GenBank/DDBJ whole genome shotgun (WGS) entry which is preliminary data.</text>
</comment>
<dbReference type="Gene3D" id="3.40.50.300">
    <property type="entry name" value="P-loop containing nucleotide triphosphate hydrolases"/>
    <property type="match status" value="1"/>
</dbReference>
<organism evidence="6 7">
    <name type="scientific">Pedobacter kyonggii</name>
    <dbReference type="NCBI Taxonomy" id="1926871"/>
    <lineage>
        <taxon>Bacteria</taxon>
        <taxon>Pseudomonadati</taxon>
        <taxon>Bacteroidota</taxon>
        <taxon>Sphingobacteriia</taxon>
        <taxon>Sphingobacteriales</taxon>
        <taxon>Sphingobacteriaceae</taxon>
        <taxon>Pedobacter</taxon>
    </lineage>
</organism>
<dbReference type="PANTHER" id="PTHR24220:SF86">
    <property type="entry name" value="ABC TRANSPORTER ABCH.1"/>
    <property type="match status" value="1"/>
</dbReference>
<dbReference type="GO" id="GO:0098796">
    <property type="term" value="C:membrane protein complex"/>
    <property type="evidence" value="ECO:0007669"/>
    <property type="project" value="UniProtKB-ARBA"/>
</dbReference>
<feature type="domain" description="ABC transporter" evidence="5">
    <location>
        <begin position="6"/>
        <end position="244"/>
    </location>
</feature>
<keyword evidence="3 6" id="KW-0067">ATP-binding</keyword>
<evidence type="ECO:0000313" key="7">
    <source>
        <dbReference type="Proteomes" id="UP000291819"/>
    </source>
</evidence>
<dbReference type="GO" id="GO:0005886">
    <property type="term" value="C:plasma membrane"/>
    <property type="evidence" value="ECO:0007669"/>
    <property type="project" value="TreeGrafter"/>
</dbReference>
<name>A0A4Q9HA31_9SPHI</name>
<keyword evidence="7" id="KW-1185">Reference proteome</keyword>
<evidence type="ECO:0000256" key="2">
    <source>
        <dbReference type="ARBA" id="ARBA00022741"/>
    </source>
</evidence>
<evidence type="ECO:0000256" key="4">
    <source>
        <dbReference type="ARBA" id="ARBA00038388"/>
    </source>
</evidence>
<proteinExistence type="inferred from homology"/>
<dbReference type="PROSITE" id="PS00211">
    <property type="entry name" value="ABC_TRANSPORTER_1"/>
    <property type="match status" value="1"/>
</dbReference>
<dbReference type="InterPro" id="IPR017871">
    <property type="entry name" value="ABC_transporter-like_CS"/>
</dbReference>
<dbReference type="SMART" id="SM00382">
    <property type="entry name" value="AAA"/>
    <property type="match status" value="1"/>
</dbReference>
<dbReference type="InterPro" id="IPR003593">
    <property type="entry name" value="AAA+_ATPase"/>
</dbReference>
<gene>
    <name evidence="6" type="ORF">EYS08_17130</name>
</gene>
<keyword evidence="1" id="KW-0813">Transport</keyword>
<protein>
    <submittedName>
        <fullName evidence="6">ABC transporter ATP-binding protein</fullName>
    </submittedName>
</protein>
<dbReference type="RefSeq" id="WP_131031175.1">
    <property type="nucleotide sequence ID" value="NZ_SIXF01000018.1"/>
</dbReference>